<dbReference type="Proteomes" id="UP000632849">
    <property type="component" value="Unassembled WGS sequence"/>
</dbReference>
<keyword evidence="1" id="KW-0812">Transmembrane</keyword>
<protein>
    <recommendedName>
        <fullName evidence="2">DUF4328 domain-containing protein</fullName>
    </recommendedName>
</protein>
<dbReference type="EMBL" id="BNBE01000001">
    <property type="protein sequence ID" value="GHF88141.1"/>
    <property type="molecule type" value="Genomic_DNA"/>
</dbReference>
<evidence type="ECO:0000256" key="1">
    <source>
        <dbReference type="SAM" id="Phobius"/>
    </source>
</evidence>
<dbReference type="AlphaFoldDB" id="A0A919BGV5"/>
<feature type="transmembrane region" description="Helical" evidence="1">
    <location>
        <begin position="48"/>
        <end position="72"/>
    </location>
</feature>
<name>A0A919BGV5_STRFL</name>
<comment type="caution">
    <text evidence="3">The sequence shown here is derived from an EMBL/GenBank/DDBJ whole genome shotgun (WGS) entry which is preliminary data.</text>
</comment>
<reference evidence="3" key="1">
    <citation type="journal article" date="2014" name="Int. J. Syst. Evol. Microbiol.">
        <title>Complete genome sequence of Corynebacterium casei LMG S-19264T (=DSM 44701T), isolated from a smear-ripened cheese.</title>
        <authorList>
            <consortium name="US DOE Joint Genome Institute (JGI-PGF)"/>
            <person name="Walter F."/>
            <person name="Albersmeier A."/>
            <person name="Kalinowski J."/>
            <person name="Ruckert C."/>
        </authorList>
    </citation>
    <scope>NUCLEOTIDE SEQUENCE</scope>
    <source>
        <strain evidence="3">JCM 4122</strain>
    </source>
</reference>
<keyword evidence="1" id="KW-0472">Membrane</keyword>
<evidence type="ECO:0000313" key="3">
    <source>
        <dbReference type="EMBL" id="GHF88141.1"/>
    </source>
</evidence>
<dbReference type="Pfam" id="PF14219">
    <property type="entry name" value="DUF4328"/>
    <property type="match status" value="1"/>
</dbReference>
<dbReference type="RefSeq" id="WP_190041154.1">
    <property type="nucleotide sequence ID" value="NZ_BNBE01000001.1"/>
</dbReference>
<organism evidence="3 4">
    <name type="scientific">Streptomyces filamentosus</name>
    <name type="common">Streptomyces roseosporus</name>
    <dbReference type="NCBI Taxonomy" id="67294"/>
    <lineage>
        <taxon>Bacteria</taxon>
        <taxon>Bacillati</taxon>
        <taxon>Actinomycetota</taxon>
        <taxon>Actinomycetes</taxon>
        <taxon>Kitasatosporales</taxon>
        <taxon>Streptomycetaceae</taxon>
        <taxon>Streptomyces</taxon>
    </lineage>
</organism>
<sequence length="209" mass="22806">MLRNPNGLAYAVMALLGVDIAFDLFLGVVDLDTLSDPDAYGAADFAGVGLAAVYTAAFFAYAATAVVFVIWFHRLRLNAEVWAGDLQGRRPGWAVGGWFIPFAFYWIPRQVAADIWRASRPDPYGPDGRGELTLLNAWWTFWVVSNFANLVSVRLDSDAETTGELLTAVRWSLSGYLLEAVAGVLAVLFVRRLTSMQHAKATGMIPATG</sequence>
<gene>
    <name evidence="3" type="ORF">GCM10017667_16030</name>
</gene>
<dbReference type="InterPro" id="IPR025565">
    <property type="entry name" value="DUF4328"/>
</dbReference>
<evidence type="ECO:0000313" key="4">
    <source>
        <dbReference type="Proteomes" id="UP000632849"/>
    </source>
</evidence>
<feature type="transmembrane region" description="Helical" evidence="1">
    <location>
        <begin position="92"/>
        <end position="108"/>
    </location>
</feature>
<keyword evidence="1" id="KW-1133">Transmembrane helix</keyword>
<feature type="transmembrane region" description="Helical" evidence="1">
    <location>
        <begin position="173"/>
        <end position="190"/>
    </location>
</feature>
<keyword evidence="4" id="KW-1185">Reference proteome</keyword>
<feature type="transmembrane region" description="Helical" evidence="1">
    <location>
        <begin position="7"/>
        <end position="28"/>
    </location>
</feature>
<reference evidence="3" key="2">
    <citation type="submission" date="2020-09" db="EMBL/GenBank/DDBJ databases">
        <authorList>
            <person name="Sun Q."/>
            <person name="Ohkuma M."/>
        </authorList>
    </citation>
    <scope>NUCLEOTIDE SEQUENCE</scope>
    <source>
        <strain evidence="3">JCM 4122</strain>
    </source>
</reference>
<proteinExistence type="predicted"/>
<evidence type="ECO:0000259" key="2">
    <source>
        <dbReference type="Pfam" id="PF14219"/>
    </source>
</evidence>
<feature type="domain" description="DUF4328" evidence="2">
    <location>
        <begin position="46"/>
        <end position="194"/>
    </location>
</feature>
<accession>A0A919BGV5</accession>